<evidence type="ECO:0000313" key="1">
    <source>
        <dbReference type="EMBL" id="PHQ31277.1"/>
    </source>
</evidence>
<organism evidence="1 2">
    <name type="scientific">Leeuwenhoekiella nanhaiensis</name>
    <dbReference type="NCBI Taxonomy" id="1655491"/>
    <lineage>
        <taxon>Bacteria</taxon>
        <taxon>Pseudomonadati</taxon>
        <taxon>Bacteroidota</taxon>
        <taxon>Flavobacteriia</taxon>
        <taxon>Flavobacteriales</taxon>
        <taxon>Flavobacteriaceae</taxon>
        <taxon>Leeuwenhoekiella</taxon>
    </lineage>
</organism>
<name>A0A2G1VWW0_9FLAO</name>
<accession>A0A2G1VWW0</accession>
<dbReference type="RefSeq" id="WP_099644818.1">
    <property type="nucleotide sequence ID" value="NZ_KZ319287.1"/>
</dbReference>
<keyword evidence="2" id="KW-1185">Reference proteome</keyword>
<reference evidence="1 2" key="1">
    <citation type="submission" date="2017-08" db="EMBL/GenBank/DDBJ databases">
        <title>The whole genome shortgun sequences of strain Leeuwenhoekiella nanhaiensis G18 from the South China Sea.</title>
        <authorList>
            <person name="Liu Q."/>
        </authorList>
    </citation>
    <scope>NUCLEOTIDE SEQUENCE [LARGE SCALE GENOMIC DNA]</scope>
    <source>
        <strain evidence="1 2">G18</strain>
    </source>
</reference>
<sequence>MSSEDDTPYEDYRFSPLYQKAYEILKLANRIAEIASSYELQSDTPEEQEILRSHAIYIREDASIIPAKIAGAWNCDLYDIKMEKAAIIRKCARELATHMTGLEMYGFKETEYLDLLRDEIEHFRVLFAQWVQTFDPWNYIIDRWGLFNPPGVNYDDPDPDDDIPFDPDDFDFED</sequence>
<dbReference type="AlphaFoldDB" id="A0A2G1VWW0"/>
<dbReference type="Proteomes" id="UP000229433">
    <property type="component" value="Unassembled WGS sequence"/>
</dbReference>
<protein>
    <submittedName>
        <fullName evidence="1">Uncharacterized protein</fullName>
    </submittedName>
</protein>
<evidence type="ECO:0000313" key="2">
    <source>
        <dbReference type="Proteomes" id="UP000229433"/>
    </source>
</evidence>
<proteinExistence type="predicted"/>
<gene>
    <name evidence="1" type="ORF">CJ305_03425</name>
</gene>
<dbReference type="OrthoDB" id="893100at2"/>
<comment type="caution">
    <text evidence="1">The sequence shown here is derived from an EMBL/GenBank/DDBJ whole genome shotgun (WGS) entry which is preliminary data.</text>
</comment>
<dbReference type="EMBL" id="NQXA01000001">
    <property type="protein sequence ID" value="PHQ31277.1"/>
    <property type="molecule type" value="Genomic_DNA"/>
</dbReference>